<reference evidence="1 2" key="1">
    <citation type="submission" date="2015-03" db="EMBL/GenBank/DDBJ databases">
        <title>Draft Genome Sequence of Burkholderia andropogonis type strain ICMP2807, isolated from Sorghum bicolor.</title>
        <authorList>
            <person name="Lopes-Santos L."/>
            <person name="Castro D.B."/>
            <person name="Ottoboni L.M."/>
            <person name="Park D."/>
            <person name="Weirc B.S."/>
            <person name="Destefano S.A."/>
        </authorList>
    </citation>
    <scope>NUCLEOTIDE SEQUENCE [LARGE SCALE GENOMIC DNA]</scope>
    <source>
        <strain evidence="1 2">ICMP2807</strain>
    </source>
</reference>
<accession>A0A0F5JVB9</accession>
<name>A0A0F5JVB9_9BURK</name>
<comment type="caution">
    <text evidence="1">The sequence shown here is derived from an EMBL/GenBank/DDBJ whole genome shotgun (WGS) entry which is preliminary data.</text>
</comment>
<evidence type="ECO:0000313" key="2">
    <source>
        <dbReference type="Proteomes" id="UP000033618"/>
    </source>
</evidence>
<proteinExistence type="predicted"/>
<evidence type="ECO:0000313" key="1">
    <source>
        <dbReference type="EMBL" id="KKB61605.1"/>
    </source>
</evidence>
<dbReference type="PATRIC" id="fig|28092.6.peg.5247"/>
<keyword evidence="2" id="KW-1185">Reference proteome</keyword>
<dbReference type="EMBL" id="LAQU01000037">
    <property type="protein sequence ID" value="KKB61605.1"/>
    <property type="molecule type" value="Genomic_DNA"/>
</dbReference>
<sequence length="68" mass="7937">MLWQDNNIRDSKVSGRFKKFIEWFSALWQNGFQRSDLHGEIAALLRYDSRLERAGAVIYSARSKDLSS</sequence>
<dbReference type="Proteomes" id="UP000033618">
    <property type="component" value="Unassembled WGS sequence"/>
</dbReference>
<organism evidence="1 2">
    <name type="scientific">Robbsia andropogonis</name>
    <dbReference type="NCBI Taxonomy" id="28092"/>
    <lineage>
        <taxon>Bacteria</taxon>
        <taxon>Pseudomonadati</taxon>
        <taxon>Pseudomonadota</taxon>
        <taxon>Betaproteobacteria</taxon>
        <taxon>Burkholderiales</taxon>
        <taxon>Burkholderiaceae</taxon>
        <taxon>Robbsia</taxon>
    </lineage>
</organism>
<protein>
    <submittedName>
        <fullName evidence="1">Uncharacterized protein</fullName>
    </submittedName>
</protein>
<dbReference type="AlphaFoldDB" id="A0A0F5JVB9"/>
<gene>
    <name evidence="1" type="ORF">WM40_22335</name>
</gene>